<feature type="transmembrane region" description="Helical" evidence="7">
    <location>
        <begin position="79"/>
        <end position="97"/>
    </location>
</feature>
<keyword evidence="4 7" id="KW-1133">Transmembrane helix</keyword>
<feature type="transmembrane region" description="Helical" evidence="7">
    <location>
        <begin position="378"/>
        <end position="399"/>
    </location>
</feature>
<keyword evidence="3 7" id="KW-0812">Transmembrane</keyword>
<feature type="transmembrane region" description="Helical" evidence="7">
    <location>
        <begin position="478"/>
        <end position="497"/>
    </location>
</feature>
<dbReference type="PRINTS" id="PR01437">
    <property type="entry name" value="NUOXDRDTASE4"/>
</dbReference>
<organism evidence="9">
    <name type="scientific">hydrothermal vent metagenome</name>
    <dbReference type="NCBI Taxonomy" id="652676"/>
    <lineage>
        <taxon>unclassified sequences</taxon>
        <taxon>metagenomes</taxon>
        <taxon>ecological metagenomes</taxon>
    </lineage>
</organism>
<gene>
    <name evidence="9" type="ORF">MNBD_DELTA04-1132</name>
</gene>
<evidence type="ECO:0000256" key="7">
    <source>
        <dbReference type="SAM" id="Phobius"/>
    </source>
</evidence>
<feature type="transmembrane region" description="Helical" evidence="7">
    <location>
        <begin position="109"/>
        <end position="131"/>
    </location>
</feature>
<evidence type="ECO:0000256" key="2">
    <source>
        <dbReference type="ARBA" id="ARBA00022475"/>
    </source>
</evidence>
<dbReference type="PANTHER" id="PTHR42682:SF3">
    <property type="entry name" value="FORMATE HYDROGENLYASE SUBUNIT 3-RELATED"/>
    <property type="match status" value="1"/>
</dbReference>
<evidence type="ECO:0000256" key="5">
    <source>
        <dbReference type="ARBA" id="ARBA00023002"/>
    </source>
</evidence>
<evidence type="ECO:0000259" key="8">
    <source>
        <dbReference type="Pfam" id="PF00361"/>
    </source>
</evidence>
<keyword evidence="5" id="KW-0560">Oxidoreductase</keyword>
<reference evidence="9" key="1">
    <citation type="submission" date="2018-06" db="EMBL/GenBank/DDBJ databases">
        <authorList>
            <person name="Zhirakovskaya E."/>
        </authorList>
    </citation>
    <scope>NUCLEOTIDE SEQUENCE</scope>
</reference>
<feature type="transmembrane region" description="Helical" evidence="7">
    <location>
        <begin position="274"/>
        <end position="297"/>
    </location>
</feature>
<evidence type="ECO:0000256" key="1">
    <source>
        <dbReference type="ARBA" id="ARBA00004651"/>
    </source>
</evidence>
<dbReference type="PANTHER" id="PTHR42682">
    <property type="entry name" value="HYDROGENASE-4 COMPONENT F"/>
    <property type="match status" value="1"/>
</dbReference>
<keyword evidence="6 7" id="KW-0472">Membrane</keyword>
<dbReference type="EMBL" id="UOEY01000069">
    <property type="protein sequence ID" value="VAW39245.1"/>
    <property type="molecule type" value="Genomic_DNA"/>
</dbReference>
<accession>A0A3B0V6N3</accession>
<dbReference type="GO" id="GO:0042773">
    <property type="term" value="P:ATP synthesis coupled electron transport"/>
    <property type="evidence" value="ECO:0007669"/>
    <property type="project" value="InterPro"/>
</dbReference>
<dbReference type="AlphaFoldDB" id="A0A3B0V6N3"/>
<name>A0A3B0V6N3_9ZZZZ</name>
<feature type="transmembrane region" description="Helical" evidence="7">
    <location>
        <begin position="693"/>
        <end position="710"/>
    </location>
</feature>
<evidence type="ECO:0000313" key="9">
    <source>
        <dbReference type="EMBL" id="VAW39245.1"/>
    </source>
</evidence>
<feature type="transmembrane region" description="Helical" evidence="7">
    <location>
        <begin position="309"/>
        <end position="329"/>
    </location>
</feature>
<feature type="transmembrane region" description="Helical" evidence="7">
    <location>
        <begin position="430"/>
        <end position="457"/>
    </location>
</feature>
<evidence type="ECO:0000256" key="4">
    <source>
        <dbReference type="ARBA" id="ARBA00022989"/>
    </source>
</evidence>
<feature type="transmembrane region" description="Helical" evidence="7">
    <location>
        <begin position="6"/>
        <end position="26"/>
    </location>
</feature>
<feature type="transmembrane region" description="Helical" evidence="7">
    <location>
        <begin position="211"/>
        <end position="234"/>
    </location>
</feature>
<dbReference type="Pfam" id="PF00361">
    <property type="entry name" value="Proton_antipo_M"/>
    <property type="match status" value="1"/>
</dbReference>
<sequence>MMNIPILLELFLLSCAAGILLALAVPERYAPAVLAWTASISSAVIMVAGGIGLFTSQPFHAELWRISSLGTLDIRMDRLSALFVFMAGMIFLPVSVFSGRYMQRYSGRYSLRSFSIFYHLLFAAVVLLLIAADALSFLLAWEVMSILCYLLINYEHEKQDNTSSGLLTLVMGEAGFLAVVFGFLLLAGPAGGLDFATLRLNAGAIGGATRWVIFLLTFFGFGIKAGIIPVNTWLPKAYKAAPGNVAAILSGVTLNLAVYGIIRVNADILPALTAGPGIVALITGSLSALIGILYATTEDDMQIMLAHSSIENAGIIIAGLGAGMVFAAMHHPVLAGIAFIASLYHMINHSMFKTLLFLGSSGIELKTGGRDMNRLGGLIRFMPWTAAFFLIGALSIAALPPFNGFVSEWLTLQTMLQSASLQSIPVKITFALSGAALALTAGLAVTCFVKAFGMSFLGMGRSESSRRAVELPWSMRSAMLFLALLCIVSGILPTYIIPVLDRTVTPIVHESAVDALVPPFFTGGRGKEKLNKAFAADFHKLGAQVGSDVLPGRGLVVLHQGGKRNPVVFAMSTSYTFVVLLLLLGATMIMLKIVARRQKVRYRPAWDGGVRKLLPGMTYSATGFSNPVRVIFNTVFHPTVTIETGESPVGHFRTAITMERTEVHITERLALKPVVSMLRAISARIAAMHSGSVNTYAMYVIISLVMLLIGERFF</sequence>
<dbReference type="GO" id="GO:0008137">
    <property type="term" value="F:NADH dehydrogenase (ubiquinone) activity"/>
    <property type="evidence" value="ECO:0007669"/>
    <property type="project" value="InterPro"/>
</dbReference>
<comment type="subcellular location">
    <subcellularLocation>
        <location evidence="1">Cell membrane</location>
        <topology evidence="1">Multi-pass membrane protein</topology>
    </subcellularLocation>
</comment>
<protein>
    <submittedName>
        <fullName evidence="9">Hydrogenase-4 component B</fullName>
    </submittedName>
</protein>
<proteinExistence type="predicted"/>
<evidence type="ECO:0000256" key="6">
    <source>
        <dbReference type="ARBA" id="ARBA00023136"/>
    </source>
</evidence>
<dbReference type="InterPro" id="IPR001750">
    <property type="entry name" value="ND/Mrp_TM"/>
</dbReference>
<feature type="domain" description="NADH:quinone oxidoreductase/Mrp antiporter transmembrane" evidence="8">
    <location>
        <begin position="131"/>
        <end position="423"/>
    </location>
</feature>
<feature type="transmembrane region" description="Helical" evidence="7">
    <location>
        <begin position="241"/>
        <end position="262"/>
    </location>
</feature>
<dbReference type="GO" id="GO:0016491">
    <property type="term" value="F:oxidoreductase activity"/>
    <property type="evidence" value="ECO:0007669"/>
    <property type="project" value="UniProtKB-KW"/>
</dbReference>
<evidence type="ECO:0000256" key="3">
    <source>
        <dbReference type="ARBA" id="ARBA00022692"/>
    </source>
</evidence>
<keyword evidence="2" id="KW-1003">Cell membrane</keyword>
<feature type="transmembrane region" description="Helical" evidence="7">
    <location>
        <begin position="575"/>
        <end position="595"/>
    </location>
</feature>
<dbReference type="GO" id="GO:0005886">
    <property type="term" value="C:plasma membrane"/>
    <property type="evidence" value="ECO:0007669"/>
    <property type="project" value="UniProtKB-SubCell"/>
</dbReference>
<feature type="transmembrane region" description="Helical" evidence="7">
    <location>
        <begin position="166"/>
        <end position="191"/>
    </location>
</feature>
<dbReference type="InterPro" id="IPR003918">
    <property type="entry name" value="NADH_UbQ_OxRdtase"/>
</dbReference>
<dbReference type="InterPro" id="IPR052175">
    <property type="entry name" value="ComplexI-like_HydComp"/>
</dbReference>
<feature type="transmembrane region" description="Helical" evidence="7">
    <location>
        <begin position="335"/>
        <end position="358"/>
    </location>
</feature>
<feature type="transmembrane region" description="Helical" evidence="7">
    <location>
        <begin position="33"/>
        <end position="59"/>
    </location>
</feature>
<feature type="transmembrane region" description="Helical" evidence="7">
    <location>
        <begin position="137"/>
        <end position="154"/>
    </location>
</feature>